<comment type="caution">
    <text evidence="1">The sequence shown here is derived from an EMBL/GenBank/DDBJ whole genome shotgun (WGS) entry which is preliminary data.</text>
</comment>
<dbReference type="AlphaFoldDB" id="A0A918JG56"/>
<dbReference type="Proteomes" id="UP000631300">
    <property type="component" value="Unassembled WGS sequence"/>
</dbReference>
<protein>
    <submittedName>
        <fullName evidence="1">Uncharacterized protein</fullName>
    </submittedName>
</protein>
<sequence>MLADAPIEALSTKLSMKSAFTLIFVVSEYGARKLKIQPITDDSLRCFSDRQPYAIFGCLYNMVLTFL</sequence>
<reference evidence="1" key="2">
    <citation type="submission" date="2020-09" db="EMBL/GenBank/DDBJ databases">
        <authorList>
            <person name="Sun Q."/>
            <person name="Kim S."/>
        </authorList>
    </citation>
    <scope>NUCLEOTIDE SEQUENCE</scope>
    <source>
        <strain evidence="1">KCTC 22164</strain>
    </source>
</reference>
<accession>A0A918JG56</accession>
<proteinExistence type="predicted"/>
<name>A0A918JG56_9ALTE</name>
<reference evidence="1" key="1">
    <citation type="journal article" date="2014" name="Int. J. Syst. Evol. Microbiol.">
        <title>Complete genome sequence of Corynebacterium casei LMG S-19264T (=DSM 44701T), isolated from a smear-ripened cheese.</title>
        <authorList>
            <consortium name="US DOE Joint Genome Institute (JGI-PGF)"/>
            <person name="Walter F."/>
            <person name="Albersmeier A."/>
            <person name="Kalinowski J."/>
            <person name="Ruckert C."/>
        </authorList>
    </citation>
    <scope>NUCLEOTIDE SEQUENCE</scope>
    <source>
        <strain evidence="1">KCTC 22164</strain>
    </source>
</reference>
<keyword evidence="2" id="KW-1185">Reference proteome</keyword>
<dbReference type="EMBL" id="BMXP01000002">
    <property type="protein sequence ID" value="GGW79378.1"/>
    <property type="molecule type" value="Genomic_DNA"/>
</dbReference>
<organism evidence="1 2">
    <name type="scientific">Alteromonas halophila</name>
    <dbReference type="NCBI Taxonomy" id="516698"/>
    <lineage>
        <taxon>Bacteria</taxon>
        <taxon>Pseudomonadati</taxon>
        <taxon>Pseudomonadota</taxon>
        <taxon>Gammaproteobacteria</taxon>
        <taxon>Alteromonadales</taxon>
        <taxon>Alteromonadaceae</taxon>
        <taxon>Alteromonas/Salinimonas group</taxon>
        <taxon>Alteromonas</taxon>
    </lineage>
</organism>
<gene>
    <name evidence="1" type="ORF">GCM10007391_10170</name>
</gene>
<evidence type="ECO:0000313" key="2">
    <source>
        <dbReference type="Proteomes" id="UP000631300"/>
    </source>
</evidence>
<evidence type="ECO:0000313" key="1">
    <source>
        <dbReference type="EMBL" id="GGW79378.1"/>
    </source>
</evidence>